<dbReference type="EMBL" id="PSQE01000007">
    <property type="protein sequence ID" value="RHN49304.1"/>
    <property type="molecule type" value="Genomic_DNA"/>
</dbReference>
<keyword evidence="1" id="KW-1133">Transmembrane helix</keyword>
<evidence type="ECO:0008006" key="4">
    <source>
        <dbReference type="Google" id="ProtNLM"/>
    </source>
</evidence>
<reference evidence="3" key="2">
    <citation type="journal article" date="2018" name="Nat. Plants">
        <title>Whole-genome landscape of Medicago truncatula symbiotic genes.</title>
        <authorList>
            <person name="Pecrix Y."/>
            <person name="Gamas P."/>
            <person name="Carrere S."/>
        </authorList>
    </citation>
    <scope>NUCLEOTIDE SEQUENCE</scope>
    <source>
        <tissue evidence="3">Leaves</tissue>
    </source>
</reference>
<proteinExistence type="evidence at transcript level"/>
<reference evidence="2" key="1">
    <citation type="submission" date="2012-05" db="EMBL/GenBank/DDBJ databases">
        <authorList>
            <person name="Krishnakumar V."/>
            <person name="Cheung F."/>
            <person name="Xiao Y."/>
            <person name="Chan A."/>
            <person name="Moskal W.A."/>
            <person name="Town C.D."/>
        </authorList>
    </citation>
    <scope>NUCLEOTIDE SEQUENCE</scope>
</reference>
<protein>
    <recommendedName>
        <fullName evidence="4">Transmembrane protein</fullName>
    </recommendedName>
</protein>
<feature type="transmembrane region" description="Helical" evidence="1">
    <location>
        <begin position="26"/>
        <end position="45"/>
    </location>
</feature>
<organism evidence="2">
    <name type="scientific">Medicago truncatula</name>
    <name type="common">Barrel medic</name>
    <name type="synonym">Medicago tribuloides</name>
    <dbReference type="NCBI Taxonomy" id="3880"/>
    <lineage>
        <taxon>Eukaryota</taxon>
        <taxon>Viridiplantae</taxon>
        <taxon>Streptophyta</taxon>
        <taxon>Embryophyta</taxon>
        <taxon>Tracheophyta</taxon>
        <taxon>Spermatophyta</taxon>
        <taxon>Magnoliopsida</taxon>
        <taxon>eudicotyledons</taxon>
        <taxon>Gunneridae</taxon>
        <taxon>Pentapetalae</taxon>
        <taxon>rosids</taxon>
        <taxon>fabids</taxon>
        <taxon>Fabales</taxon>
        <taxon>Fabaceae</taxon>
        <taxon>Papilionoideae</taxon>
        <taxon>50 kb inversion clade</taxon>
        <taxon>NPAAA clade</taxon>
        <taxon>Hologalegina</taxon>
        <taxon>IRL clade</taxon>
        <taxon>Trifolieae</taxon>
        <taxon>Medicago</taxon>
    </lineage>
</organism>
<keyword evidence="1" id="KW-0812">Transmembrane</keyword>
<gene>
    <name evidence="3" type="ORF">MtrunA17_Chr7g0273061</name>
</gene>
<keyword evidence="1" id="KW-0472">Membrane</keyword>
<evidence type="ECO:0000313" key="3">
    <source>
        <dbReference type="EMBL" id="RHN49304.1"/>
    </source>
</evidence>
<dbReference type="Proteomes" id="UP000265566">
    <property type="component" value="Chromosome 7"/>
</dbReference>
<accession>I3S2L7</accession>
<dbReference type="AlphaFoldDB" id="I3S2L7"/>
<evidence type="ECO:0000313" key="2">
    <source>
        <dbReference type="EMBL" id="AFK34509.1"/>
    </source>
</evidence>
<name>I3S2L7_MEDTR</name>
<sequence>MEKKPMRKRAATKMTMIIAKEGLNSWLKFGFVGLSLVAWDWVFVIERRRIPKRMNKLVGSFFMMFKVCLR</sequence>
<dbReference type="EMBL" id="BT134714">
    <property type="protein sequence ID" value="AFK34509.1"/>
    <property type="molecule type" value="mRNA"/>
</dbReference>
<evidence type="ECO:0000256" key="1">
    <source>
        <dbReference type="SAM" id="Phobius"/>
    </source>
</evidence>
<dbReference type="Gramene" id="rna44119">
    <property type="protein sequence ID" value="RHN49304.1"/>
    <property type="gene ID" value="gene44119"/>
</dbReference>